<protein>
    <submittedName>
        <fullName evidence="1">Uncharacterized protein</fullName>
    </submittedName>
</protein>
<dbReference type="AlphaFoldDB" id="A0ABD3A0B5"/>
<keyword evidence="2" id="KW-1185">Reference proteome</keyword>
<sequence>MDAWLQVKVRRLPGPGDFSPSWVEFEGSGTGTTGVADRMDRVKDRPRYADQRRIIMSVTRDSEAEYQKGNQWTPDVAKKEGIVKWEKTAC</sequence>
<evidence type="ECO:0000313" key="1">
    <source>
        <dbReference type="EMBL" id="KAL3525129.1"/>
    </source>
</evidence>
<proteinExistence type="predicted"/>
<evidence type="ECO:0000313" key="2">
    <source>
        <dbReference type="Proteomes" id="UP001630127"/>
    </source>
</evidence>
<comment type="caution">
    <text evidence="1">The sequence shown here is derived from an EMBL/GenBank/DDBJ whole genome shotgun (WGS) entry which is preliminary data.</text>
</comment>
<dbReference type="EMBL" id="JBJUIK010000006">
    <property type="protein sequence ID" value="KAL3525129.1"/>
    <property type="molecule type" value="Genomic_DNA"/>
</dbReference>
<dbReference type="Proteomes" id="UP001630127">
    <property type="component" value="Unassembled WGS sequence"/>
</dbReference>
<name>A0ABD3A0B5_9GENT</name>
<reference evidence="1 2" key="1">
    <citation type="submission" date="2024-11" db="EMBL/GenBank/DDBJ databases">
        <title>A near-complete genome assembly of Cinchona calisaya.</title>
        <authorList>
            <person name="Lian D.C."/>
            <person name="Zhao X.W."/>
            <person name="Wei L."/>
        </authorList>
    </citation>
    <scope>NUCLEOTIDE SEQUENCE [LARGE SCALE GENOMIC DNA]</scope>
    <source>
        <tissue evidence="1">Nenye</tissue>
    </source>
</reference>
<accession>A0ABD3A0B5</accession>
<organism evidence="1 2">
    <name type="scientific">Cinchona calisaya</name>
    <dbReference type="NCBI Taxonomy" id="153742"/>
    <lineage>
        <taxon>Eukaryota</taxon>
        <taxon>Viridiplantae</taxon>
        <taxon>Streptophyta</taxon>
        <taxon>Embryophyta</taxon>
        <taxon>Tracheophyta</taxon>
        <taxon>Spermatophyta</taxon>
        <taxon>Magnoliopsida</taxon>
        <taxon>eudicotyledons</taxon>
        <taxon>Gunneridae</taxon>
        <taxon>Pentapetalae</taxon>
        <taxon>asterids</taxon>
        <taxon>lamiids</taxon>
        <taxon>Gentianales</taxon>
        <taxon>Rubiaceae</taxon>
        <taxon>Cinchonoideae</taxon>
        <taxon>Cinchoneae</taxon>
        <taxon>Cinchona</taxon>
    </lineage>
</organism>
<gene>
    <name evidence="1" type="ORF">ACH5RR_013501</name>
</gene>